<gene>
    <name evidence="1" type="ORF">GCM10017771_61310</name>
</gene>
<sequence>MSSVRLTICRVRAGLRAQTTLERRHQVHDLLEKGNTVRRYARATASYLVSVTLRHRHM</sequence>
<dbReference type="AlphaFoldDB" id="A0A918ZBD1"/>
<comment type="caution">
    <text evidence="1">The sequence shown here is derived from an EMBL/GenBank/DDBJ whole genome shotgun (WGS) entry which is preliminary data.</text>
</comment>
<organism evidence="1 2">
    <name type="scientific">Streptomyces capitiformicae</name>
    <dbReference type="NCBI Taxonomy" id="2014920"/>
    <lineage>
        <taxon>Bacteria</taxon>
        <taxon>Bacillati</taxon>
        <taxon>Actinomycetota</taxon>
        <taxon>Actinomycetes</taxon>
        <taxon>Kitasatosporales</taxon>
        <taxon>Streptomycetaceae</taxon>
        <taxon>Streptomyces</taxon>
    </lineage>
</organism>
<reference evidence="1" key="2">
    <citation type="submission" date="2020-09" db="EMBL/GenBank/DDBJ databases">
        <authorList>
            <person name="Sun Q."/>
            <person name="Zhou Y."/>
        </authorList>
    </citation>
    <scope>NUCLEOTIDE SEQUENCE</scope>
    <source>
        <strain evidence="1">CGMCC 4.7403</strain>
    </source>
</reference>
<dbReference type="Proteomes" id="UP000603227">
    <property type="component" value="Unassembled WGS sequence"/>
</dbReference>
<keyword evidence="2" id="KW-1185">Reference proteome</keyword>
<dbReference type="EMBL" id="BNAT01000025">
    <property type="protein sequence ID" value="GHE41871.1"/>
    <property type="molecule type" value="Genomic_DNA"/>
</dbReference>
<evidence type="ECO:0000313" key="2">
    <source>
        <dbReference type="Proteomes" id="UP000603227"/>
    </source>
</evidence>
<accession>A0A918ZBD1</accession>
<name>A0A918ZBD1_9ACTN</name>
<protein>
    <recommendedName>
        <fullName evidence="3">Transposase</fullName>
    </recommendedName>
</protein>
<evidence type="ECO:0008006" key="3">
    <source>
        <dbReference type="Google" id="ProtNLM"/>
    </source>
</evidence>
<reference evidence="1" key="1">
    <citation type="journal article" date="2014" name="Int. J. Syst. Evol. Microbiol.">
        <title>Complete genome sequence of Corynebacterium casei LMG S-19264T (=DSM 44701T), isolated from a smear-ripened cheese.</title>
        <authorList>
            <consortium name="US DOE Joint Genome Institute (JGI-PGF)"/>
            <person name="Walter F."/>
            <person name="Albersmeier A."/>
            <person name="Kalinowski J."/>
            <person name="Ruckert C."/>
        </authorList>
    </citation>
    <scope>NUCLEOTIDE SEQUENCE</scope>
    <source>
        <strain evidence="1">CGMCC 4.7403</strain>
    </source>
</reference>
<evidence type="ECO:0000313" key="1">
    <source>
        <dbReference type="EMBL" id="GHE41871.1"/>
    </source>
</evidence>
<proteinExistence type="predicted"/>